<accession>Q0GGS5</accession>
<feature type="region of interest" description="Disordered" evidence="1">
    <location>
        <begin position="517"/>
        <end position="541"/>
    </location>
</feature>
<feature type="compositionally biased region" description="Basic and acidic residues" evidence="1">
    <location>
        <begin position="528"/>
        <end position="541"/>
    </location>
</feature>
<sequence length="829" mass="91829">MSAYKRVMDYMSGAPDSANHIKLWEKAQMDRMRDQVDALELEKRMLGPAERDLMAAFHCQPKFTRKGMNEGLTIGVNVDCRTSSGDKVSRIKNVVVDFNGGECWEIAHAAAHVDYVTRDPAFYTLDTTLRDKIISQCPGMSAAQLYELRVDGVKDSLSLPVDMRHMYMKMMLMLWDYTLAATSKVEGMEMAEDIVDFSHPSLPADARMATVANYRVVVDAEGMSRRELGPAEHGRSAVSHPVWVWRRPHLHQVFIWAEDSLGNSLRMGRIDMDTSGMWGSPDELYSIIWSIACKTSSTKCLAEAITLLRGKCQHMADFTKRAGPITVQSGVPLSVCKVRSVGAAAASTILQSQPGYFSTSLSLVTDLLYGKMFEISATSVVEQVGGLGDRTCGKVPSTDRMYNGLLRDIGLRHEDGSINAVLKNWCSLTGSAYTFGYGGAIKDYVIKLTELMRGGWDVELPQLGTLIPFMDTKDTCWGYSRGYPGKPDVFDKDQTMKASESLSVCAWLMGLRATRPKVGHNRSKKESRHQTPEERELAVESKGKMVLGSAQLWITDGLGGREDDYEEGSGVLVKSSFPSVKCQLLYDERDQEWHIPTSRERDYTSNGKEDNYGRKQEVEVAPVIVGPAPKSPEDIFSGVRAAVKERPVRPYKEPRLAVGMTGVKFVPRYVLDGKVVEDPIDVRTKRPTKGEMRVKAIDVPGDGKCGLHAVVQDLQSHGLLMQRDGGRVLRLLDKSTNAPTFHSPEEIAGAVLKLGLGLDVVADGIVHSYGNNDGHRILLQLKDHHYMPIVEHEGGETLNITSVQEQTPAPGAERSAAMRMWNIKRGKYG</sequence>
<feature type="compositionally biased region" description="Basic residues" evidence="1">
    <location>
        <begin position="517"/>
        <end position="527"/>
    </location>
</feature>
<organism evidence="2">
    <name type="scientific">Cryphonectria nitschkei chrysovirus 1</name>
    <dbReference type="NCBI Taxonomy" id="399394"/>
    <lineage>
        <taxon>Viruses</taxon>
        <taxon>Riboviria</taxon>
        <taxon>Orthornavirae</taxon>
        <taxon>Duplornaviricota</taxon>
        <taxon>Chrymotiviricetes</taxon>
        <taxon>Ghabrivirales</taxon>
        <taxon>Alphatotivirineae</taxon>
        <taxon>Chrysoviridae</taxon>
        <taxon>Alphachrysovirus</taxon>
        <taxon>Alphachrysovirus cryphonectriae</taxon>
    </lineage>
</organism>
<name>Q0GGS5_9VIRU</name>
<protein>
    <submittedName>
        <fullName evidence="2">OTU proteinase</fullName>
    </submittedName>
</protein>
<feature type="non-terminal residue" evidence="2">
    <location>
        <position position="829"/>
    </location>
</feature>
<evidence type="ECO:0000256" key="1">
    <source>
        <dbReference type="SAM" id="MobiDB-lite"/>
    </source>
</evidence>
<dbReference type="EMBL" id="DQ865188">
    <property type="protein sequence ID" value="ABI20757.1"/>
    <property type="molecule type" value="Genomic_RNA"/>
</dbReference>
<proteinExistence type="predicted"/>
<reference evidence="2" key="1">
    <citation type="journal article" date="2007" name="Mycol. Res.">
        <title>Diversity of viruses in Cryphonectria parasitica and C. nitschkei in Japan and China, and partial characterization of a new chrysovirus species.</title>
        <authorList>
            <person name="Liu Y-C."/>
            <person name="Dynek N.J."/>
            <person name="Hillman I.B."/>
            <person name="Milgroom G.M."/>
        </authorList>
    </citation>
    <scope>NUCLEOTIDE SEQUENCE</scope>
    <source>
        <strain evidence="2">OB5-11</strain>
    </source>
</reference>
<evidence type="ECO:0000313" key="2">
    <source>
        <dbReference type="EMBL" id="ABI20757.1"/>
    </source>
</evidence>